<dbReference type="InterPro" id="IPR007110">
    <property type="entry name" value="Ig-like_dom"/>
</dbReference>
<dbReference type="InterPro" id="IPR013098">
    <property type="entry name" value="Ig_I-set"/>
</dbReference>
<feature type="domain" description="Ig-like" evidence="1">
    <location>
        <begin position="1"/>
        <end position="83"/>
    </location>
</feature>
<dbReference type="GO" id="GO:0032589">
    <property type="term" value="C:neuron projection membrane"/>
    <property type="evidence" value="ECO:0007669"/>
    <property type="project" value="TreeGrafter"/>
</dbReference>
<protein>
    <recommendedName>
        <fullName evidence="1">Ig-like domain-containing protein</fullName>
    </recommendedName>
</protein>
<dbReference type="PROSITE" id="PS50835">
    <property type="entry name" value="IG_LIKE"/>
    <property type="match status" value="1"/>
</dbReference>
<dbReference type="AlphaFoldDB" id="A0A443SK41"/>
<dbReference type="STRING" id="299467.A0A443SK41"/>
<reference evidence="2 3" key="1">
    <citation type="journal article" date="2018" name="Gigascience">
        <title>Genomes of trombidid mites reveal novel predicted allergens and laterally-transferred genes associated with secondary metabolism.</title>
        <authorList>
            <person name="Dong X."/>
            <person name="Chaisiri K."/>
            <person name="Xia D."/>
            <person name="Armstrong S.D."/>
            <person name="Fang Y."/>
            <person name="Donnelly M.J."/>
            <person name="Kadowaki T."/>
            <person name="McGarry J.W."/>
            <person name="Darby A.C."/>
            <person name="Makepeace B.L."/>
        </authorList>
    </citation>
    <scope>NUCLEOTIDE SEQUENCE [LARGE SCALE GENOMIC DNA]</scope>
    <source>
        <strain evidence="2">UoL-UT</strain>
    </source>
</reference>
<proteinExistence type="predicted"/>
<dbReference type="PANTHER" id="PTHR23279:SF36">
    <property type="entry name" value="DEFECTIVE PROBOSCIS EXTENSION RESPONSE 9, ISOFORM A"/>
    <property type="match status" value="1"/>
</dbReference>
<dbReference type="Proteomes" id="UP000288716">
    <property type="component" value="Unassembled WGS sequence"/>
</dbReference>
<dbReference type="InterPro" id="IPR037448">
    <property type="entry name" value="Zig-8"/>
</dbReference>
<organism evidence="2 3">
    <name type="scientific">Leptotrombidium deliense</name>
    <dbReference type="NCBI Taxonomy" id="299467"/>
    <lineage>
        <taxon>Eukaryota</taxon>
        <taxon>Metazoa</taxon>
        <taxon>Ecdysozoa</taxon>
        <taxon>Arthropoda</taxon>
        <taxon>Chelicerata</taxon>
        <taxon>Arachnida</taxon>
        <taxon>Acari</taxon>
        <taxon>Acariformes</taxon>
        <taxon>Trombidiformes</taxon>
        <taxon>Prostigmata</taxon>
        <taxon>Anystina</taxon>
        <taxon>Parasitengona</taxon>
        <taxon>Trombiculoidea</taxon>
        <taxon>Trombiculidae</taxon>
        <taxon>Leptotrombidium</taxon>
    </lineage>
</organism>
<dbReference type="InterPro" id="IPR013783">
    <property type="entry name" value="Ig-like_fold"/>
</dbReference>
<comment type="caution">
    <text evidence="2">The sequence shown here is derived from an EMBL/GenBank/DDBJ whole genome shotgun (WGS) entry which is preliminary data.</text>
</comment>
<dbReference type="EMBL" id="NCKV01001743">
    <property type="protein sequence ID" value="RWS27842.1"/>
    <property type="molecule type" value="Genomic_DNA"/>
</dbReference>
<name>A0A443SK41_9ACAR</name>
<accession>A0A443SK41</accession>
<sequence length="101" mass="11715">MLFIEHIEHSCDHFLAEADLSVSWVRQRDLHILTAGEYVYTSDQRFRSIHHENGWTLEIRDAQINDSGVYECQISTETKLSASVFLNIIGEYKPMCNHCSL</sequence>
<dbReference type="OrthoDB" id="5969816at2759"/>
<keyword evidence="3" id="KW-1185">Reference proteome</keyword>
<gene>
    <name evidence="2" type="ORF">B4U80_03140</name>
</gene>
<dbReference type="Pfam" id="PF07679">
    <property type="entry name" value="I-set"/>
    <property type="match status" value="1"/>
</dbReference>
<dbReference type="InterPro" id="IPR036179">
    <property type="entry name" value="Ig-like_dom_sf"/>
</dbReference>
<dbReference type="VEuPathDB" id="VectorBase:LDEU004198"/>
<dbReference type="SUPFAM" id="SSF48726">
    <property type="entry name" value="Immunoglobulin"/>
    <property type="match status" value="1"/>
</dbReference>
<evidence type="ECO:0000259" key="1">
    <source>
        <dbReference type="PROSITE" id="PS50835"/>
    </source>
</evidence>
<dbReference type="PANTHER" id="PTHR23279">
    <property type="entry name" value="DEFECTIVE PROBOSCIS EXTENSION RESPONSE DPR -RELATED"/>
    <property type="match status" value="1"/>
</dbReference>
<dbReference type="Gene3D" id="2.60.40.10">
    <property type="entry name" value="Immunoglobulins"/>
    <property type="match status" value="1"/>
</dbReference>
<evidence type="ECO:0000313" key="3">
    <source>
        <dbReference type="Proteomes" id="UP000288716"/>
    </source>
</evidence>
<dbReference type="GO" id="GO:0050808">
    <property type="term" value="P:synapse organization"/>
    <property type="evidence" value="ECO:0007669"/>
    <property type="project" value="TreeGrafter"/>
</dbReference>
<evidence type="ECO:0000313" key="2">
    <source>
        <dbReference type="EMBL" id="RWS27842.1"/>
    </source>
</evidence>